<keyword evidence="2" id="KW-1185">Reference proteome</keyword>
<evidence type="ECO:0000313" key="1">
    <source>
        <dbReference type="EMBL" id="CAB4041103.1"/>
    </source>
</evidence>
<gene>
    <name evidence="1" type="ORF">PACLA_8A028424</name>
</gene>
<proteinExistence type="predicted"/>
<protein>
    <submittedName>
        <fullName evidence="1">Uncharacterized protein</fullName>
    </submittedName>
</protein>
<reference evidence="1" key="1">
    <citation type="submission" date="2020-04" db="EMBL/GenBank/DDBJ databases">
        <authorList>
            <person name="Alioto T."/>
            <person name="Alioto T."/>
            <person name="Gomez Garrido J."/>
        </authorList>
    </citation>
    <scope>NUCLEOTIDE SEQUENCE</scope>
    <source>
        <strain evidence="1">A484AB</strain>
    </source>
</reference>
<evidence type="ECO:0000313" key="2">
    <source>
        <dbReference type="Proteomes" id="UP001152795"/>
    </source>
</evidence>
<accession>A0A7D9K880</accession>
<name>A0A7D9K880_PARCT</name>
<dbReference type="OrthoDB" id="10065625at2759"/>
<dbReference type="AlphaFoldDB" id="A0A7D9K880"/>
<dbReference type="Proteomes" id="UP001152795">
    <property type="component" value="Unassembled WGS sequence"/>
</dbReference>
<organism evidence="1 2">
    <name type="scientific">Paramuricea clavata</name>
    <name type="common">Red gorgonian</name>
    <name type="synonym">Violescent sea-whip</name>
    <dbReference type="NCBI Taxonomy" id="317549"/>
    <lineage>
        <taxon>Eukaryota</taxon>
        <taxon>Metazoa</taxon>
        <taxon>Cnidaria</taxon>
        <taxon>Anthozoa</taxon>
        <taxon>Octocorallia</taxon>
        <taxon>Malacalcyonacea</taxon>
        <taxon>Plexauridae</taxon>
        <taxon>Paramuricea</taxon>
    </lineage>
</organism>
<dbReference type="EMBL" id="CACRXK020027760">
    <property type="protein sequence ID" value="CAB4041103.1"/>
    <property type="molecule type" value="Genomic_DNA"/>
</dbReference>
<feature type="non-terminal residue" evidence="1">
    <location>
        <position position="90"/>
    </location>
</feature>
<sequence length="90" mass="9561">MVPTLMEGPNIVSDAKEKAEVLNDYFCSQSTIEDGATTIPNDIISFQSSVILSNVIATECEINSPLRGVDISKACGPDGISNKIIKICAD</sequence>
<comment type="caution">
    <text evidence="1">The sequence shown here is derived from an EMBL/GenBank/DDBJ whole genome shotgun (WGS) entry which is preliminary data.</text>
</comment>